<dbReference type="Gene3D" id="3.60.40.10">
    <property type="entry name" value="PPM-type phosphatase domain"/>
    <property type="match status" value="1"/>
</dbReference>
<dbReference type="EMBL" id="BOOC01000023">
    <property type="protein sequence ID" value="GIH41584.1"/>
    <property type="molecule type" value="Genomic_DNA"/>
</dbReference>
<dbReference type="InterPro" id="IPR036457">
    <property type="entry name" value="PPM-type-like_dom_sf"/>
</dbReference>
<evidence type="ECO:0000259" key="2">
    <source>
        <dbReference type="SMART" id="SM00331"/>
    </source>
</evidence>
<dbReference type="PANTHER" id="PTHR43156:SF2">
    <property type="entry name" value="STAGE II SPORULATION PROTEIN E"/>
    <property type="match status" value="1"/>
</dbReference>
<gene>
    <name evidence="3" type="ORF">Mco01_45840</name>
</gene>
<organism evidence="3 4">
    <name type="scientific">Microbispora corallina</name>
    <dbReference type="NCBI Taxonomy" id="83302"/>
    <lineage>
        <taxon>Bacteria</taxon>
        <taxon>Bacillati</taxon>
        <taxon>Actinomycetota</taxon>
        <taxon>Actinomycetes</taxon>
        <taxon>Streptosporangiales</taxon>
        <taxon>Streptosporangiaceae</taxon>
        <taxon>Microbispora</taxon>
    </lineage>
</organism>
<accession>A0ABQ4G3D5</accession>
<feature type="domain" description="PPM-type phosphatase" evidence="2">
    <location>
        <begin position="199"/>
        <end position="417"/>
    </location>
</feature>
<dbReference type="InterPro" id="IPR001932">
    <property type="entry name" value="PPM-type_phosphatase-like_dom"/>
</dbReference>
<dbReference type="Pfam" id="PF07228">
    <property type="entry name" value="SpoIIE"/>
    <property type="match status" value="1"/>
</dbReference>
<evidence type="ECO:0000313" key="4">
    <source>
        <dbReference type="Proteomes" id="UP000603904"/>
    </source>
</evidence>
<sequence length="428" mass="46664">MRGREAPNETGGGLLRTLTELLETSHRAAVEDLPAMVGASARQAGLGDVEIYLIDLQQNVLRRLRGRHFGGEAPLETADAIRALGADAEQDEIRVDTTLAGRAFQEVRTLAKTGPGNRPEHWWVPLVDGSERIGVMRVAPAGDDEGAIEAMRHLASLLSLLLVSKGSFSDTYARIVRSRPMNVAAELQWNLMPPLTFSDSVVTIAGMLEPAYEIGGDAFDYSIAGTVAHLAIFDAMGHDVSAGLTANLAVAACRNNRRQGIGLPDNSERIEQVLIDEFGKANRFVTAILADLDTTTGTLTWVNRGHHPPVVIRRGRWIATLQCPPAHPMGLGLGLPVTLCREQLEPGDRVLLYTDGITELRTPGGTEFGLPRFVDFVIRQEAAGLPVPETLRRLTRAVLDYHDHRLDDDATVLFVEWHGPPQRLDDEA</sequence>
<keyword evidence="4" id="KW-1185">Reference proteome</keyword>
<dbReference type="SUPFAM" id="SSF81606">
    <property type="entry name" value="PP2C-like"/>
    <property type="match status" value="1"/>
</dbReference>
<proteinExistence type="predicted"/>
<keyword evidence="1" id="KW-0378">Hydrolase</keyword>
<evidence type="ECO:0000313" key="3">
    <source>
        <dbReference type="EMBL" id="GIH41584.1"/>
    </source>
</evidence>
<protein>
    <recommendedName>
        <fullName evidence="2">PPM-type phosphatase domain-containing protein</fullName>
    </recommendedName>
</protein>
<dbReference type="SMART" id="SM00331">
    <property type="entry name" value="PP2C_SIG"/>
    <property type="match status" value="1"/>
</dbReference>
<name>A0ABQ4G3D5_9ACTN</name>
<reference evidence="3 4" key="1">
    <citation type="submission" date="2021-01" db="EMBL/GenBank/DDBJ databases">
        <title>Whole genome shotgun sequence of Microbispora corallina NBRC 16416.</title>
        <authorList>
            <person name="Komaki H."/>
            <person name="Tamura T."/>
        </authorList>
    </citation>
    <scope>NUCLEOTIDE SEQUENCE [LARGE SCALE GENOMIC DNA]</scope>
    <source>
        <strain evidence="3 4">NBRC 16416</strain>
    </source>
</reference>
<dbReference type="PANTHER" id="PTHR43156">
    <property type="entry name" value="STAGE II SPORULATION PROTEIN E-RELATED"/>
    <property type="match status" value="1"/>
</dbReference>
<dbReference type="Proteomes" id="UP000603904">
    <property type="component" value="Unassembled WGS sequence"/>
</dbReference>
<dbReference type="InterPro" id="IPR052016">
    <property type="entry name" value="Bact_Sigma-Reg"/>
</dbReference>
<comment type="caution">
    <text evidence="3">The sequence shown here is derived from an EMBL/GenBank/DDBJ whole genome shotgun (WGS) entry which is preliminary data.</text>
</comment>
<evidence type="ECO:0000256" key="1">
    <source>
        <dbReference type="ARBA" id="ARBA00022801"/>
    </source>
</evidence>